<evidence type="ECO:0000259" key="6">
    <source>
        <dbReference type="PROSITE" id="PS50975"/>
    </source>
</evidence>
<evidence type="ECO:0000256" key="4">
    <source>
        <dbReference type="HAMAP-Rule" id="MF_00047"/>
    </source>
</evidence>
<dbReference type="InterPro" id="IPR011761">
    <property type="entry name" value="ATP-grasp"/>
</dbReference>
<dbReference type="InterPro" id="IPR016185">
    <property type="entry name" value="PreATP-grasp_dom_sf"/>
</dbReference>
<name>A0ABX5ASV2_9MICO</name>
<comment type="catalytic activity">
    <reaction evidence="4">
        <text>2 D-alanine + ATP = D-alanyl-D-alanine + ADP + phosphate + H(+)</text>
        <dbReference type="Rhea" id="RHEA:11224"/>
        <dbReference type="ChEBI" id="CHEBI:15378"/>
        <dbReference type="ChEBI" id="CHEBI:30616"/>
        <dbReference type="ChEBI" id="CHEBI:43474"/>
        <dbReference type="ChEBI" id="CHEBI:57416"/>
        <dbReference type="ChEBI" id="CHEBI:57822"/>
        <dbReference type="ChEBI" id="CHEBI:456216"/>
        <dbReference type="EC" id="6.3.2.4"/>
    </reaction>
</comment>
<dbReference type="EMBL" id="MPZN01000107">
    <property type="protein sequence ID" value="PPL14215.1"/>
    <property type="molecule type" value="Genomic_DNA"/>
</dbReference>
<evidence type="ECO:0000313" key="8">
    <source>
        <dbReference type="Proteomes" id="UP000237755"/>
    </source>
</evidence>
<dbReference type="NCBIfam" id="NF002378">
    <property type="entry name" value="PRK01372.1"/>
    <property type="match status" value="1"/>
</dbReference>
<keyword evidence="8" id="KW-1185">Reference proteome</keyword>
<sequence length="332" mass="33967">MTENIAAENTPAASDAAATVAPLDIVVLAGGISHERDVSLRSGRRVADALTGAGHRVTVLDPDAGLLDALAAHKPDVVWPALHGASGEDGALLSLLEAAGLSFVGSRGDDAALAWSKPTAKTLVARAGIATPASITLAKETFRDLGAANVLSRVIERLGTDLVVKPSAGGSAQGVSIVSEAAELPRAVVEAYTYSDVALIEQRVSGVELAVGVIDTGDGPEALPAVEIQASSGVYSFDARYNAGETTFFAPARISEEAAELVAETAVAVHELLGLRHVSRIDFILDADGTLWFLEANVLPGLTETSLLPQAIEASGQELGAVYGALAAAARH</sequence>
<dbReference type="InterPro" id="IPR013815">
    <property type="entry name" value="ATP_grasp_subdomain_1"/>
</dbReference>
<evidence type="ECO:0000256" key="1">
    <source>
        <dbReference type="ARBA" id="ARBA00010871"/>
    </source>
</evidence>
<dbReference type="Proteomes" id="UP000237755">
    <property type="component" value="Unassembled WGS sequence"/>
</dbReference>
<proteinExistence type="inferred from homology"/>
<comment type="pathway">
    <text evidence="4">Cell wall biogenesis; peptidoglycan biosynthesis.</text>
</comment>
<keyword evidence="2 4" id="KW-0436">Ligase</keyword>
<dbReference type="SUPFAM" id="SSF52440">
    <property type="entry name" value="PreATP-grasp domain"/>
    <property type="match status" value="1"/>
</dbReference>
<gene>
    <name evidence="4" type="primary">ddl</name>
    <name evidence="7" type="ORF">GY24_16885</name>
</gene>
<comment type="subcellular location">
    <subcellularLocation>
        <location evidence="4">Cytoplasm</location>
    </subcellularLocation>
</comment>
<comment type="similarity">
    <text evidence="1 4">Belongs to the D-alanine--D-alanine ligase family.</text>
</comment>
<keyword evidence="4" id="KW-0133">Cell shape</keyword>
<keyword evidence="5" id="KW-0547">Nucleotide-binding</keyword>
<comment type="caution">
    <text evidence="7">The sequence shown here is derived from an EMBL/GenBank/DDBJ whole genome shotgun (WGS) entry which is preliminary data.</text>
</comment>
<dbReference type="Gene3D" id="3.30.1490.20">
    <property type="entry name" value="ATP-grasp fold, A domain"/>
    <property type="match status" value="1"/>
</dbReference>
<keyword evidence="4" id="KW-0573">Peptidoglycan synthesis</keyword>
<accession>A0ABX5ASV2</accession>
<dbReference type="EC" id="6.3.2.4" evidence="4"/>
<dbReference type="Pfam" id="PF07478">
    <property type="entry name" value="Dala_Dala_lig_C"/>
    <property type="match status" value="1"/>
</dbReference>
<dbReference type="HAMAP" id="MF_00047">
    <property type="entry name" value="Dala_Dala_lig"/>
    <property type="match status" value="1"/>
</dbReference>
<evidence type="ECO:0000313" key="7">
    <source>
        <dbReference type="EMBL" id="PPL14215.1"/>
    </source>
</evidence>
<protein>
    <recommendedName>
        <fullName evidence="4">D-alanine--D-alanine ligase</fullName>
        <ecNumber evidence="4">6.3.2.4</ecNumber>
    </recommendedName>
    <alternativeName>
        <fullName evidence="4">D-Ala-D-Ala ligase</fullName>
    </alternativeName>
    <alternativeName>
        <fullName evidence="4">D-alanylalanine synthetase</fullName>
    </alternativeName>
</protein>
<keyword evidence="4" id="KW-0963">Cytoplasm</keyword>
<keyword evidence="3 4" id="KW-0961">Cell wall biogenesis/degradation</keyword>
<dbReference type="PANTHER" id="PTHR23132:SF23">
    <property type="entry name" value="D-ALANINE--D-ALANINE LIGASE B"/>
    <property type="match status" value="1"/>
</dbReference>
<dbReference type="PROSITE" id="PS50975">
    <property type="entry name" value="ATP_GRASP"/>
    <property type="match status" value="1"/>
</dbReference>
<dbReference type="GO" id="GO:0016874">
    <property type="term" value="F:ligase activity"/>
    <property type="evidence" value="ECO:0007669"/>
    <property type="project" value="UniProtKB-KW"/>
</dbReference>
<dbReference type="PIRSF" id="PIRSF039102">
    <property type="entry name" value="Ddl/VanB"/>
    <property type="match status" value="1"/>
</dbReference>
<evidence type="ECO:0000256" key="3">
    <source>
        <dbReference type="ARBA" id="ARBA00023316"/>
    </source>
</evidence>
<dbReference type="InterPro" id="IPR011095">
    <property type="entry name" value="Dala_Dala_lig_C"/>
</dbReference>
<dbReference type="PANTHER" id="PTHR23132">
    <property type="entry name" value="D-ALANINE--D-ALANINE LIGASE"/>
    <property type="match status" value="1"/>
</dbReference>
<reference evidence="7 8" key="1">
    <citation type="journal article" date="2008" name="Int. J. Syst. Evol. Microbiol.">
        <title>Leifsonia pindariensis sp. nov., isolated from the Pindari glacier of the Indian Himalayas, and emended description of the genus Leifsonia.</title>
        <authorList>
            <person name="Reddy G.S."/>
            <person name="Prabagaran S.R."/>
            <person name="Shivaji S."/>
        </authorList>
    </citation>
    <scope>NUCLEOTIDE SEQUENCE [LARGE SCALE GENOMIC DNA]</scope>
    <source>
        <strain evidence="7 8">PON 10</strain>
    </source>
</reference>
<dbReference type="RefSeq" id="WP_104477757.1">
    <property type="nucleotide sequence ID" value="NZ_MPZN01000107.1"/>
</dbReference>
<feature type="domain" description="ATP-grasp" evidence="6">
    <location>
        <begin position="121"/>
        <end position="328"/>
    </location>
</feature>
<keyword evidence="5" id="KW-0067">ATP-binding</keyword>
<evidence type="ECO:0000256" key="2">
    <source>
        <dbReference type="ARBA" id="ARBA00022598"/>
    </source>
</evidence>
<dbReference type="SUPFAM" id="SSF56059">
    <property type="entry name" value="Glutathione synthetase ATP-binding domain-like"/>
    <property type="match status" value="1"/>
</dbReference>
<organism evidence="7 8">
    <name type="scientific">Microterricola pindariensis</name>
    <dbReference type="NCBI Taxonomy" id="478010"/>
    <lineage>
        <taxon>Bacteria</taxon>
        <taxon>Bacillati</taxon>
        <taxon>Actinomycetota</taxon>
        <taxon>Actinomycetes</taxon>
        <taxon>Micrococcales</taxon>
        <taxon>Microbacteriaceae</taxon>
        <taxon>Microterricola</taxon>
    </lineage>
</organism>
<comment type="function">
    <text evidence="4">Cell wall formation.</text>
</comment>
<dbReference type="Gene3D" id="3.30.470.20">
    <property type="entry name" value="ATP-grasp fold, B domain"/>
    <property type="match status" value="1"/>
</dbReference>
<dbReference type="InterPro" id="IPR005905">
    <property type="entry name" value="D_ala_D_ala"/>
</dbReference>
<dbReference type="Gene3D" id="3.40.50.20">
    <property type="match status" value="1"/>
</dbReference>
<evidence type="ECO:0000256" key="5">
    <source>
        <dbReference type="PROSITE-ProRule" id="PRU00409"/>
    </source>
</evidence>